<evidence type="ECO:0008006" key="4">
    <source>
        <dbReference type="Google" id="ProtNLM"/>
    </source>
</evidence>
<organism evidence="2 3">
    <name type="scientific">Herbaspirillum frisingense</name>
    <dbReference type="NCBI Taxonomy" id="92645"/>
    <lineage>
        <taxon>Bacteria</taxon>
        <taxon>Pseudomonadati</taxon>
        <taxon>Pseudomonadota</taxon>
        <taxon>Betaproteobacteria</taxon>
        <taxon>Burkholderiales</taxon>
        <taxon>Oxalobacteraceae</taxon>
        <taxon>Herbaspirillum</taxon>
    </lineage>
</organism>
<proteinExistence type="predicted"/>
<protein>
    <recommendedName>
        <fullName evidence="4">Ribosomal protein S3AE</fullName>
    </recommendedName>
</protein>
<reference evidence="3" key="1">
    <citation type="journal article" date="2020" name="MBio">
        <title>Horizontal gene transfer to a defensive symbiont with a reduced genome amongst a multipartite beetle microbiome.</title>
        <authorList>
            <person name="Waterworth S.C."/>
            <person name="Florez L.V."/>
            <person name="Rees E.R."/>
            <person name="Hertweck C."/>
            <person name="Kaltenpoth M."/>
            <person name="Kwan J.C."/>
        </authorList>
    </citation>
    <scope>NUCLEOTIDE SEQUENCE [LARGE SCALE GENOMIC DNA]</scope>
</reference>
<comment type="caution">
    <text evidence="2">The sequence shown here is derived from an EMBL/GenBank/DDBJ whole genome shotgun (WGS) entry which is preliminary data.</text>
</comment>
<feature type="compositionally biased region" description="Low complexity" evidence="1">
    <location>
        <begin position="148"/>
        <end position="157"/>
    </location>
</feature>
<evidence type="ECO:0000256" key="1">
    <source>
        <dbReference type="SAM" id="MobiDB-lite"/>
    </source>
</evidence>
<gene>
    <name evidence="2" type="ORF">GAK35_01245</name>
</gene>
<evidence type="ECO:0000313" key="3">
    <source>
        <dbReference type="Proteomes" id="UP000462435"/>
    </source>
</evidence>
<dbReference type="AlphaFoldDB" id="A0A7V8JV96"/>
<accession>A0A7V8JV96</accession>
<dbReference type="Proteomes" id="UP000462435">
    <property type="component" value="Unassembled WGS sequence"/>
</dbReference>
<dbReference type="EMBL" id="WNDX01000027">
    <property type="protein sequence ID" value="KAF1045755.1"/>
    <property type="molecule type" value="Genomic_DNA"/>
</dbReference>
<feature type="region of interest" description="Disordered" evidence="1">
    <location>
        <begin position="148"/>
        <end position="168"/>
    </location>
</feature>
<evidence type="ECO:0000313" key="2">
    <source>
        <dbReference type="EMBL" id="KAF1045755.1"/>
    </source>
</evidence>
<name>A0A7V8JV96_9BURK</name>
<sequence length="168" mass="18250">MSQAVLFQQPIRKECPPGACACEREQLLDKLGSEAARILLLTRDEEKRLIERIGRIRSYEELLRVGELMRRNLGIVLCIVPAAVEVRTVRGLQIVLAEQPGLCRKTRETIPAAIRKCLENNPAIVYAILDAHDLLGVAAVAAAPAAPATPAAPTAPAQQLLEPPPDQP</sequence>